<gene>
    <name evidence="7" type="ORF">PQJ61_11550</name>
</gene>
<dbReference type="PANTHER" id="PTHR30213">
    <property type="entry name" value="INNER MEMBRANE PROTEIN YHJD"/>
    <property type="match status" value="1"/>
</dbReference>
<evidence type="ECO:0000256" key="1">
    <source>
        <dbReference type="ARBA" id="ARBA00004651"/>
    </source>
</evidence>
<keyword evidence="3 6" id="KW-0812">Transmembrane</keyword>
<evidence type="ECO:0000256" key="4">
    <source>
        <dbReference type="ARBA" id="ARBA00022989"/>
    </source>
</evidence>
<dbReference type="Proteomes" id="UP001221217">
    <property type="component" value="Unassembled WGS sequence"/>
</dbReference>
<keyword evidence="2" id="KW-1003">Cell membrane</keyword>
<feature type="transmembrane region" description="Helical" evidence="6">
    <location>
        <begin position="45"/>
        <end position="70"/>
    </location>
</feature>
<dbReference type="EMBL" id="JAQQAL010000024">
    <property type="protein sequence ID" value="MDC7227387.1"/>
    <property type="molecule type" value="Genomic_DNA"/>
</dbReference>
<feature type="transmembrane region" description="Helical" evidence="6">
    <location>
        <begin position="146"/>
        <end position="168"/>
    </location>
</feature>
<dbReference type="InterPro" id="IPR017039">
    <property type="entry name" value="Virul_fac_BrkB"/>
</dbReference>
<sequence length="424" mass="47257">MSKIMKLDTAACNRPVSWVINLIQFSVKVYTKFMRDAGLARAGNLAFSTLTAAVPFAALILSLMTAFGALDTVKDQVTDFMLRMLLPTRQAEVTGILNQFLENTNTLGVVGLVFFSITSIALLNSININLNAVWGSKVKTNFMNKFTTYASVIIFGSLLLAASTTLTSRFSFAPNENLKFIIKMLMTLAPFIFDFLVIMLLIGLTPSGRIQLRYLLFVSALGAVFWELLKFGFFTLSSWALRMSVIYGTIAIIPIFLFWIYIIWLIIIFALEIAWVLQHKDNAWNGATLTEMRPSEQLNFGLGLFMYIAESYNKGSTPPNSIDLSDVFSVSLMDVVEMTAILSDRKMIIPAGEDGKAWIPARSLDKIRTIELFESVYSSSKQLIMSTSPVMLKLNKFYEAGTEALGNTTVADLLQEPDTVIKDR</sequence>
<feature type="transmembrane region" description="Helical" evidence="6">
    <location>
        <begin position="214"/>
        <end position="233"/>
    </location>
</feature>
<evidence type="ECO:0000313" key="8">
    <source>
        <dbReference type="Proteomes" id="UP001221217"/>
    </source>
</evidence>
<accession>A0AAJ1MK79</accession>
<protein>
    <submittedName>
        <fullName evidence="7">YhjD/YihY/BrkB family envelope integrity protein</fullName>
    </submittedName>
</protein>
<evidence type="ECO:0000313" key="7">
    <source>
        <dbReference type="EMBL" id="MDC7227387.1"/>
    </source>
</evidence>
<comment type="caution">
    <text evidence="7">The sequence shown here is derived from an EMBL/GenBank/DDBJ whole genome shotgun (WGS) entry which is preliminary data.</text>
</comment>
<dbReference type="GO" id="GO:0005886">
    <property type="term" value="C:plasma membrane"/>
    <property type="evidence" value="ECO:0007669"/>
    <property type="project" value="UniProtKB-SubCell"/>
</dbReference>
<proteinExistence type="predicted"/>
<reference evidence="7 8" key="1">
    <citation type="submission" date="2022-12" db="EMBL/GenBank/DDBJ databases">
        <title>Metagenome assembled genome from gulf of manar.</title>
        <authorList>
            <person name="Kohli P."/>
            <person name="Pk S."/>
            <person name="Venkata Ramana C."/>
            <person name="Sasikala C."/>
        </authorList>
    </citation>
    <scope>NUCLEOTIDE SEQUENCE [LARGE SCALE GENOMIC DNA]</scope>
    <source>
        <strain evidence="7">JB008</strain>
    </source>
</reference>
<dbReference type="NCBIfam" id="TIGR00765">
    <property type="entry name" value="yihY_not_rbn"/>
    <property type="match status" value="1"/>
</dbReference>
<evidence type="ECO:0000256" key="5">
    <source>
        <dbReference type="ARBA" id="ARBA00023136"/>
    </source>
</evidence>
<comment type="subcellular location">
    <subcellularLocation>
        <location evidence="1">Cell membrane</location>
        <topology evidence="1">Multi-pass membrane protein</topology>
    </subcellularLocation>
</comment>
<keyword evidence="5 6" id="KW-0472">Membrane</keyword>
<organism evidence="7 8">
    <name type="scientific">Candidatus Thalassospirochaeta sargassi</name>
    <dbReference type="NCBI Taxonomy" id="3119039"/>
    <lineage>
        <taxon>Bacteria</taxon>
        <taxon>Pseudomonadati</taxon>
        <taxon>Spirochaetota</taxon>
        <taxon>Spirochaetia</taxon>
        <taxon>Spirochaetales</taxon>
        <taxon>Spirochaetaceae</taxon>
        <taxon>Candidatus Thalassospirochaeta</taxon>
    </lineage>
</organism>
<dbReference type="PANTHER" id="PTHR30213:SF0">
    <property type="entry name" value="UPF0761 MEMBRANE PROTEIN YIHY"/>
    <property type="match status" value="1"/>
</dbReference>
<feature type="transmembrane region" description="Helical" evidence="6">
    <location>
        <begin position="180"/>
        <end position="202"/>
    </location>
</feature>
<dbReference type="Pfam" id="PF03631">
    <property type="entry name" value="Virul_fac_BrkB"/>
    <property type="match status" value="1"/>
</dbReference>
<feature type="transmembrane region" description="Helical" evidence="6">
    <location>
        <begin position="245"/>
        <end position="271"/>
    </location>
</feature>
<dbReference type="AlphaFoldDB" id="A0AAJ1MK79"/>
<name>A0AAJ1MK79_9SPIO</name>
<feature type="transmembrane region" description="Helical" evidence="6">
    <location>
        <begin position="107"/>
        <end position="126"/>
    </location>
</feature>
<evidence type="ECO:0000256" key="2">
    <source>
        <dbReference type="ARBA" id="ARBA00022475"/>
    </source>
</evidence>
<evidence type="ECO:0000256" key="6">
    <source>
        <dbReference type="SAM" id="Phobius"/>
    </source>
</evidence>
<keyword evidence="4 6" id="KW-1133">Transmembrane helix</keyword>
<evidence type="ECO:0000256" key="3">
    <source>
        <dbReference type="ARBA" id="ARBA00022692"/>
    </source>
</evidence>